<dbReference type="AlphaFoldDB" id="A0A1F5R7H4"/>
<evidence type="ECO:0000313" key="5">
    <source>
        <dbReference type="Proteomes" id="UP000177230"/>
    </source>
</evidence>
<feature type="binding site" evidence="2">
    <location>
        <position position="45"/>
    </location>
    <ligand>
        <name>Mg(2+)</name>
        <dbReference type="ChEBI" id="CHEBI:18420"/>
    </ligand>
</feature>
<comment type="cofactor">
    <cofactor evidence="2">
        <name>Fe cation</name>
        <dbReference type="ChEBI" id="CHEBI:24875"/>
    </cofactor>
</comment>
<dbReference type="InterPro" id="IPR029014">
    <property type="entry name" value="NiFe-Hase_large"/>
</dbReference>
<dbReference type="GO" id="GO:0048038">
    <property type="term" value="F:quinone binding"/>
    <property type="evidence" value="ECO:0007669"/>
    <property type="project" value="InterPro"/>
</dbReference>
<organism evidence="4 5">
    <name type="scientific">Candidatus Edwardsbacteria bacterium GWF2_54_11</name>
    <dbReference type="NCBI Taxonomy" id="1817851"/>
    <lineage>
        <taxon>Bacteria</taxon>
        <taxon>Candidatus Edwardsiibacteriota</taxon>
    </lineage>
</organism>
<feature type="binding site" evidence="2">
    <location>
        <position position="358"/>
    </location>
    <ligand>
        <name>Fe cation</name>
        <dbReference type="ChEBI" id="CHEBI:24875"/>
    </ligand>
</feature>
<evidence type="ECO:0000259" key="3">
    <source>
        <dbReference type="Pfam" id="PF00346"/>
    </source>
</evidence>
<gene>
    <name evidence="4" type="ORF">A2024_02420</name>
</gene>
<dbReference type="InterPro" id="IPR001135">
    <property type="entry name" value="NADH_Q_OxRdtase_suD"/>
</dbReference>
<evidence type="ECO:0000256" key="1">
    <source>
        <dbReference type="ARBA" id="ARBA00023002"/>
    </source>
</evidence>
<reference evidence="4 5" key="1">
    <citation type="journal article" date="2016" name="Nat. Commun.">
        <title>Thousands of microbial genomes shed light on interconnected biogeochemical processes in an aquifer system.</title>
        <authorList>
            <person name="Anantharaman K."/>
            <person name="Brown C.T."/>
            <person name="Hug L.A."/>
            <person name="Sharon I."/>
            <person name="Castelle C.J."/>
            <person name="Probst A.J."/>
            <person name="Thomas B.C."/>
            <person name="Singh A."/>
            <person name="Wilkins M.J."/>
            <person name="Karaoz U."/>
            <person name="Brodie E.L."/>
            <person name="Williams K.H."/>
            <person name="Hubbard S.S."/>
            <person name="Banfield J.F."/>
        </authorList>
    </citation>
    <scope>NUCLEOTIDE SEQUENCE [LARGE SCALE GENOMIC DNA]</scope>
</reference>
<dbReference type="Pfam" id="PF00374">
    <property type="entry name" value="NiFeSe_Hases"/>
    <property type="match status" value="1"/>
</dbReference>
<sequence>MSTFILPVGPQHPALKEPTSFRFLVDGETVVDADLRLGYNHRGIEKGCEERTYIQDLFLLERVCGICSNVHMTVFAQGVEKLMGIEPPKRGLFIRCLMGELERVHSHLLWLGVAGHEVGFDTFFMYTWRDREIVEDILEMISGNRVNYGMQTFGGVRRDLDEMQIKKVLDGIAALKARTPYYLNIGATEPTLVARIAGVGLLPKAKALELNAAGPTTRASGVDFDVRQDDPYAGFGEHIPFNIVTDEGGDVLARVVVRAKELMESYNICEYILNNLPAGDIRVKAPRKVPEGEVVSRAEAQRGECIHYIRSNGTDKPDRVKVRAPTLANWPATLYMLRGGYVADIPIVMAAIDPCLSCTDRMAIITDPKGNQKVWNWETLRQYGIDFYRKRGIKL</sequence>
<keyword evidence="2" id="KW-0460">Magnesium</keyword>
<feature type="binding site" evidence="2">
    <location>
        <position position="64"/>
    </location>
    <ligand>
        <name>Ni(2+)</name>
        <dbReference type="ChEBI" id="CHEBI:49786"/>
    </ligand>
</feature>
<protein>
    <submittedName>
        <fullName evidence="4">NADH dehydrogenase</fullName>
    </submittedName>
</protein>
<feature type="domain" description="NADH-quinone oxidoreductase subunit D" evidence="3">
    <location>
        <begin position="288"/>
        <end position="361"/>
    </location>
</feature>
<feature type="binding site" evidence="2">
    <location>
        <position position="322"/>
    </location>
    <ligand>
        <name>Mg(2+)</name>
        <dbReference type="ChEBI" id="CHEBI:18420"/>
    </ligand>
</feature>
<accession>A0A1F5R7H4</accession>
<name>A0A1F5R7H4_9BACT</name>
<dbReference type="GO" id="GO:0016151">
    <property type="term" value="F:nickel cation binding"/>
    <property type="evidence" value="ECO:0007669"/>
    <property type="project" value="InterPro"/>
</dbReference>
<dbReference type="GO" id="GO:0016651">
    <property type="term" value="F:oxidoreductase activity, acting on NAD(P)H"/>
    <property type="evidence" value="ECO:0007669"/>
    <property type="project" value="InterPro"/>
</dbReference>
<dbReference type="PANTHER" id="PTHR43485">
    <property type="entry name" value="HYDROGENASE-4 COMPONENT G"/>
    <property type="match status" value="1"/>
</dbReference>
<dbReference type="Pfam" id="PF00346">
    <property type="entry name" value="Complex1_49kDa"/>
    <property type="match status" value="2"/>
</dbReference>
<keyword evidence="2" id="KW-0408">Iron</keyword>
<dbReference type="SUPFAM" id="SSF56762">
    <property type="entry name" value="HydB/Nqo4-like"/>
    <property type="match status" value="1"/>
</dbReference>
<feature type="domain" description="NADH-quinone oxidoreductase subunit D" evidence="3">
    <location>
        <begin position="118"/>
        <end position="287"/>
    </location>
</feature>
<keyword evidence="2" id="KW-0533">Nickel</keyword>
<dbReference type="EMBL" id="MFFM01000039">
    <property type="protein sequence ID" value="OGF10359.1"/>
    <property type="molecule type" value="Genomic_DNA"/>
</dbReference>
<dbReference type="InterPro" id="IPR052197">
    <property type="entry name" value="ComplexI_49kDa-like"/>
</dbReference>
<dbReference type="PROSITE" id="PS00507">
    <property type="entry name" value="NI_HGENASE_L_1"/>
    <property type="match status" value="1"/>
</dbReference>
<feature type="binding site" evidence="2">
    <location>
        <position position="355"/>
    </location>
    <ligand>
        <name>Ni(2+)</name>
        <dbReference type="ChEBI" id="CHEBI:49786"/>
    </ligand>
</feature>
<proteinExistence type="predicted"/>
<dbReference type="Gene3D" id="1.10.645.10">
    <property type="entry name" value="Cytochrome-c3 Hydrogenase, chain B"/>
    <property type="match status" value="1"/>
</dbReference>
<comment type="caution">
    <text evidence="4">The sequence shown here is derived from an EMBL/GenBank/DDBJ whole genome shotgun (WGS) entry which is preliminary data.</text>
</comment>
<dbReference type="InterPro" id="IPR018194">
    <property type="entry name" value="Ni-dep_hyd_lsu_Ni_BS"/>
</dbReference>
<feature type="binding site" evidence="2">
    <location>
        <position position="67"/>
    </location>
    <ligand>
        <name>Ni(2+)</name>
        <dbReference type="ChEBI" id="CHEBI:49786"/>
    </ligand>
</feature>
<keyword evidence="2" id="KW-0479">Metal-binding</keyword>
<evidence type="ECO:0000313" key="4">
    <source>
        <dbReference type="EMBL" id="OGF10359.1"/>
    </source>
</evidence>
<evidence type="ECO:0000256" key="2">
    <source>
        <dbReference type="PIRSR" id="PIRSR601501-1"/>
    </source>
</evidence>
<dbReference type="InterPro" id="IPR001501">
    <property type="entry name" value="Ni-dep_hyd_lsu"/>
</dbReference>
<dbReference type="Proteomes" id="UP000177230">
    <property type="component" value="Unassembled WGS sequence"/>
</dbReference>
<keyword evidence="1" id="KW-0560">Oxidoreductase</keyword>
<feature type="binding site" evidence="2">
    <location>
        <position position="67"/>
    </location>
    <ligand>
        <name>Fe cation</name>
        <dbReference type="ChEBI" id="CHEBI:24875"/>
    </ligand>
</feature>
<comment type="cofactor">
    <cofactor evidence="2">
        <name>Ni(2+)</name>
        <dbReference type="ChEBI" id="CHEBI:49786"/>
    </cofactor>
</comment>
<dbReference type="GO" id="GO:0008901">
    <property type="term" value="F:ferredoxin hydrogenase activity"/>
    <property type="evidence" value="ECO:0007669"/>
    <property type="project" value="InterPro"/>
</dbReference>
<dbReference type="GO" id="GO:0051287">
    <property type="term" value="F:NAD binding"/>
    <property type="evidence" value="ECO:0007669"/>
    <property type="project" value="InterPro"/>
</dbReference>
<dbReference type="PANTHER" id="PTHR43485:SF1">
    <property type="entry name" value="FORMATE HYDROGENLYASE SUBUNIT 5-RELATED"/>
    <property type="match status" value="1"/>
</dbReference>